<dbReference type="KEGG" id="mlr:MELLADRAFT_96467"/>
<keyword evidence="2" id="KW-0812">Transmembrane</keyword>
<sequence length="208" mass="21647">MKSSALLSVFLFGIISRTSAAIMRVAEPGANFKVAFQGASAHHPSPINWPSSLTEMHERIEEGQNLALQPPLEPPLPERYENSFMGSEESSRTFPGPHDRHLDVESEKYKMISAHARILKGGGGGGGGHGGGGGGHGGGHGGHGSEGGSGSGIARGIASGGGRGQGQKKGKHKSGNAVSNATFSVMWTWISLAGNLALLRRLFNLARY</sequence>
<gene>
    <name evidence="4" type="ORF">MELLADRAFT_96467</name>
</gene>
<evidence type="ECO:0000256" key="3">
    <source>
        <dbReference type="SAM" id="SignalP"/>
    </source>
</evidence>
<feature type="region of interest" description="Disordered" evidence="1">
    <location>
        <begin position="120"/>
        <end position="176"/>
    </location>
</feature>
<proteinExistence type="predicted"/>
<keyword evidence="2" id="KW-1133">Transmembrane helix</keyword>
<protein>
    <submittedName>
        <fullName evidence="4">Secreted protein</fullName>
    </submittedName>
</protein>
<dbReference type="AlphaFoldDB" id="F4REY4"/>
<evidence type="ECO:0000313" key="4">
    <source>
        <dbReference type="EMBL" id="EGG09187.1"/>
    </source>
</evidence>
<keyword evidence="5" id="KW-1185">Reference proteome</keyword>
<dbReference type="InParanoid" id="F4REY4"/>
<feature type="transmembrane region" description="Helical" evidence="2">
    <location>
        <begin position="181"/>
        <end position="199"/>
    </location>
</feature>
<dbReference type="HOGENOM" id="CLU_123449_0_0_1"/>
<feature type="compositionally biased region" description="Gly residues" evidence="1">
    <location>
        <begin position="120"/>
        <end position="165"/>
    </location>
</feature>
<evidence type="ECO:0000313" key="5">
    <source>
        <dbReference type="Proteomes" id="UP000001072"/>
    </source>
</evidence>
<name>F4REY4_MELLP</name>
<reference evidence="5" key="1">
    <citation type="journal article" date="2011" name="Proc. Natl. Acad. Sci. U.S.A.">
        <title>Obligate biotrophy features unraveled by the genomic analysis of rust fungi.</title>
        <authorList>
            <person name="Duplessis S."/>
            <person name="Cuomo C.A."/>
            <person name="Lin Y.-C."/>
            <person name="Aerts A."/>
            <person name="Tisserant E."/>
            <person name="Veneault-Fourrey C."/>
            <person name="Joly D.L."/>
            <person name="Hacquard S."/>
            <person name="Amselem J."/>
            <person name="Cantarel B.L."/>
            <person name="Chiu R."/>
            <person name="Coutinho P.M."/>
            <person name="Feau N."/>
            <person name="Field M."/>
            <person name="Frey P."/>
            <person name="Gelhaye E."/>
            <person name="Goldberg J."/>
            <person name="Grabherr M.G."/>
            <person name="Kodira C.D."/>
            <person name="Kohler A."/>
            <person name="Kuees U."/>
            <person name="Lindquist E.A."/>
            <person name="Lucas S.M."/>
            <person name="Mago R."/>
            <person name="Mauceli E."/>
            <person name="Morin E."/>
            <person name="Murat C."/>
            <person name="Pangilinan J.L."/>
            <person name="Park R."/>
            <person name="Pearson M."/>
            <person name="Quesneville H."/>
            <person name="Rouhier N."/>
            <person name="Sakthikumar S."/>
            <person name="Salamov A.A."/>
            <person name="Schmutz J."/>
            <person name="Selles B."/>
            <person name="Shapiro H."/>
            <person name="Tanguay P."/>
            <person name="Tuskan G.A."/>
            <person name="Henrissat B."/>
            <person name="Van de Peer Y."/>
            <person name="Rouze P."/>
            <person name="Ellis J.G."/>
            <person name="Dodds P.N."/>
            <person name="Schein J.E."/>
            <person name="Zhong S."/>
            <person name="Hamelin R.C."/>
            <person name="Grigoriev I.V."/>
            <person name="Szabo L.J."/>
            <person name="Martin F."/>
        </authorList>
    </citation>
    <scope>NUCLEOTIDE SEQUENCE [LARGE SCALE GENOMIC DNA]</scope>
    <source>
        <strain evidence="5">98AG31 / pathotype 3-4-7</strain>
    </source>
</reference>
<feature type="chain" id="PRO_5003321554" evidence="3">
    <location>
        <begin position="21"/>
        <end position="208"/>
    </location>
</feature>
<dbReference type="GeneID" id="18937605"/>
<accession>F4REY4</accession>
<dbReference type="EMBL" id="GL883098">
    <property type="protein sequence ID" value="EGG09187.1"/>
    <property type="molecule type" value="Genomic_DNA"/>
</dbReference>
<evidence type="ECO:0000256" key="2">
    <source>
        <dbReference type="SAM" id="Phobius"/>
    </source>
</evidence>
<dbReference type="VEuPathDB" id="FungiDB:MELLADRAFT_96467"/>
<organism evidence="5">
    <name type="scientific">Melampsora larici-populina (strain 98AG31 / pathotype 3-4-7)</name>
    <name type="common">Poplar leaf rust fungus</name>
    <dbReference type="NCBI Taxonomy" id="747676"/>
    <lineage>
        <taxon>Eukaryota</taxon>
        <taxon>Fungi</taxon>
        <taxon>Dikarya</taxon>
        <taxon>Basidiomycota</taxon>
        <taxon>Pucciniomycotina</taxon>
        <taxon>Pucciniomycetes</taxon>
        <taxon>Pucciniales</taxon>
        <taxon>Melampsoraceae</taxon>
        <taxon>Melampsora</taxon>
    </lineage>
</organism>
<dbReference type="RefSeq" id="XP_007407547.1">
    <property type="nucleotide sequence ID" value="XM_007407485.1"/>
</dbReference>
<dbReference type="Proteomes" id="UP000001072">
    <property type="component" value="Unassembled WGS sequence"/>
</dbReference>
<keyword evidence="3" id="KW-0732">Signal</keyword>
<feature type="signal peptide" evidence="3">
    <location>
        <begin position="1"/>
        <end position="20"/>
    </location>
</feature>
<keyword evidence="2" id="KW-0472">Membrane</keyword>
<evidence type="ECO:0000256" key="1">
    <source>
        <dbReference type="SAM" id="MobiDB-lite"/>
    </source>
</evidence>